<evidence type="ECO:0000259" key="12">
    <source>
        <dbReference type="PROSITE" id="PS52015"/>
    </source>
</evidence>
<dbReference type="NCBIfam" id="TIGR01352">
    <property type="entry name" value="tonB_Cterm"/>
    <property type="match status" value="1"/>
</dbReference>
<keyword evidence="10" id="KW-0735">Signal-anchor</keyword>
<accession>A0A844ZN32</accession>
<evidence type="ECO:0000256" key="5">
    <source>
        <dbReference type="ARBA" id="ARBA00022519"/>
    </source>
</evidence>
<dbReference type="EMBL" id="WTYY01000003">
    <property type="protein sequence ID" value="MXO88722.1"/>
    <property type="molecule type" value="Genomic_DNA"/>
</dbReference>
<dbReference type="PANTHER" id="PTHR33446">
    <property type="entry name" value="PROTEIN TONB-RELATED"/>
    <property type="match status" value="1"/>
</dbReference>
<dbReference type="InterPro" id="IPR003538">
    <property type="entry name" value="TonB"/>
</dbReference>
<feature type="transmembrane region" description="Helical" evidence="10">
    <location>
        <begin position="12"/>
        <end position="36"/>
    </location>
</feature>
<organism evidence="13 14">
    <name type="scientific">Alteraurantiacibacter aestuarii</name>
    <dbReference type="NCBI Taxonomy" id="650004"/>
    <lineage>
        <taxon>Bacteria</taxon>
        <taxon>Pseudomonadati</taxon>
        <taxon>Pseudomonadota</taxon>
        <taxon>Alphaproteobacteria</taxon>
        <taxon>Sphingomonadales</taxon>
        <taxon>Erythrobacteraceae</taxon>
        <taxon>Alteraurantiacibacter</taxon>
    </lineage>
</organism>
<keyword evidence="9 10" id="KW-0472">Membrane</keyword>
<dbReference type="GO" id="GO:0098797">
    <property type="term" value="C:plasma membrane protein complex"/>
    <property type="evidence" value="ECO:0007669"/>
    <property type="project" value="TreeGrafter"/>
</dbReference>
<dbReference type="InterPro" id="IPR037682">
    <property type="entry name" value="TonB_C"/>
</dbReference>
<comment type="function">
    <text evidence="10">Interacts with outer membrane receptor proteins that carry out high-affinity binding and energy dependent uptake into the periplasmic space of specific substrates. It could act to transduce energy from the cytoplasmic membrane to specific energy-requiring processes in the outer membrane, resulting in the release into the periplasm of ligands bound by these outer membrane proteins.</text>
</comment>
<dbReference type="OrthoDB" id="7585155at2"/>
<feature type="region of interest" description="Disordered" evidence="11">
    <location>
        <begin position="50"/>
        <end position="129"/>
    </location>
</feature>
<keyword evidence="8 10" id="KW-1133">Transmembrane helix</keyword>
<evidence type="ECO:0000256" key="2">
    <source>
        <dbReference type="ARBA" id="ARBA00006555"/>
    </source>
</evidence>
<sequence>MAYADQEMSGSRVVSIIIVALIHVVIGYGLISGLAISAMKEVVQRVTTVDIEEPEPEPEEPPPPPPEQDVSPPPPVAPAPPINVSVAPPPIRTQTNIPPPAPVIRTVPPPAPVVAPPPPPAPSQARAAQRDNFNRWSSRIQEAYPSRAVRREIEGNVGVSVTIGPDGRVQSCSVTSSSGESILDEAACEGMERYARYEPALDASGNPTSGRDSLTIVYRLS</sequence>
<dbReference type="GO" id="GO:0015031">
    <property type="term" value="P:protein transport"/>
    <property type="evidence" value="ECO:0007669"/>
    <property type="project" value="UniProtKB-UniRule"/>
</dbReference>
<evidence type="ECO:0000256" key="11">
    <source>
        <dbReference type="SAM" id="MobiDB-lite"/>
    </source>
</evidence>
<keyword evidence="5 10" id="KW-0997">Cell inner membrane</keyword>
<feature type="compositionally biased region" description="Pro residues" evidence="11">
    <location>
        <begin position="61"/>
        <end position="122"/>
    </location>
</feature>
<evidence type="ECO:0000256" key="3">
    <source>
        <dbReference type="ARBA" id="ARBA00022448"/>
    </source>
</evidence>
<keyword evidence="7 10" id="KW-0653">Protein transport</keyword>
<keyword evidence="3 10" id="KW-0813">Transport</keyword>
<evidence type="ECO:0000256" key="7">
    <source>
        <dbReference type="ARBA" id="ARBA00022927"/>
    </source>
</evidence>
<dbReference type="Gene3D" id="3.30.1150.10">
    <property type="match status" value="1"/>
</dbReference>
<dbReference type="RefSeq" id="WP_160590997.1">
    <property type="nucleotide sequence ID" value="NZ_BAAAFP010000001.1"/>
</dbReference>
<comment type="caution">
    <text evidence="13">The sequence shown here is derived from an EMBL/GenBank/DDBJ whole genome shotgun (WGS) entry which is preliminary data.</text>
</comment>
<keyword evidence="6 10" id="KW-0812">Transmembrane</keyword>
<comment type="subcellular location">
    <subcellularLocation>
        <location evidence="1 10">Cell inner membrane</location>
        <topology evidence="1 10">Single-pass membrane protein</topology>
        <orientation evidence="1 10">Periplasmic side</orientation>
    </subcellularLocation>
</comment>
<dbReference type="PROSITE" id="PS52015">
    <property type="entry name" value="TONB_CTD"/>
    <property type="match status" value="1"/>
</dbReference>
<keyword evidence="14" id="KW-1185">Reference proteome</keyword>
<evidence type="ECO:0000256" key="4">
    <source>
        <dbReference type="ARBA" id="ARBA00022475"/>
    </source>
</evidence>
<feature type="compositionally biased region" description="Acidic residues" evidence="11">
    <location>
        <begin position="50"/>
        <end position="60"/>
    </location>
</feature>
<evidence type="ECO:0000256" key="8">
    <source>
        <dbReference type="ARBA" id="ARBA00022989"/>
    </source>
</evidence>
<gene>
    <name evidence="13" type="ORF">GRI32_08205</name>
</gene>
<protein>
    <recommendedName>
        <fullName evidence="10">Protein TonB</fullName>
    </recommendedName>
</protein>
<feature type="domain" description="TonB C-terminal" evidence="12">
    <location>
        <begin position="129"/>
        <end position="221"/>
    </location>
</feature>
<evidence type="ECO:0000256" key="1">
    <source>
        <dbReference type="ARBA" id="ARBA00004383"/>
    </source>
</evidence>
<dbReference type="Pfam" id="PF03544">
    <property type="entry name" value="TonB_C"/>
    <property type="match status" value="1"/>
</dbReference>
<reference evidence="13 14" key="1">
    <citation type="submission" date="2019-12" db="EMBL/GenBank/DDBJ databases">
        <title>Genomic-based taxomic classification of the family Erythrobacteraceae.</title>
        <authorList>
            <person name="Xu L."/>
        </authorList>
    </citation>
    <scope>NUCLEOTIDE SEQUENCE [LARGE SCALE GENOMIC DNA]</scope>
    <source>
        <strain evidence="13 14">JCM 16339</strain>
    </source>
</reference>
<comment type="similarity">
    <text evidence="2 10">Belongs to the TonB family.</text>
</comment>
<dbReference type="InterPro" id="IPR051045">
    <property type="entry name" value="TonB-dependent_transducer"/>
</dbReference>
<dbReference type="Proteomes" id="UP000435243">
    <property type="component" value="Unassembled WGS sequence"/>
</dbReference>
<proteinExistence type="inferred from homology"/>
<dbReference type="AlphaFoldDB" id="A0A844ZN32"/>
<evidence type="ECO:0000313" key="13">
    <source>
        <dbReference type="EMBL" id="MXO88722.1"/>
    </source>
</evidence>
<evidence type="ECO:0000313" key="14">
    <source>
        <dbReference type="Proteomes" id="UP000435243"/>
    </source>
</evidence>
<dbReference type="InterPro" id="IPR006260">
    <property type="entry name" value="TonB/TolA_C"/>
</dbReference>
<name>A0A844ZN32_9SPHN</name>
<dbReference type="GO" id="GO:0030288">
    <property type="term" value="C:outer membrane-bounded periplasmic space"/>
    <property type="evidence" value="ECO:0007669"/>
    <property type="project" value="InterPro"/>
</dbReference>
<evidence type="ECO:0000256" key="9">
    <source>
        <dbReference type="ARBA" id="ARBA00023136"/>
    </source>
</evidence>
<keyword evidence="4 10" id="KW-1003">Cell membrane</keyword>
<evidence type="ECO:0000256" key="6">
    <source>
        <dbReference type="ARBA" id="ARBA00022692"/>
    </source>
</evidence>
<dbReference type="SUPFAM" id="SSF74653">
    <property type="entry name" value="TolA/TonB C-terminal domain"/>
    <property type="match status" value="1"/>
</dbReference>
<dbReference type="GO" id="GO:0055085">
    <property type="term" value="P:transmembrane transport"/>
    <property type="evidence" value="ECO:0007669"/>
    <property type="project" value="InterPro"/>
</dbReference>
<dbReference type="GO" id="GO:0015891">
    <property type="term" value="P:siderophore transport"/>
    <property type="evidence" value="ECO:0007669"/>
    <property type="project" value="InterPro"/>
</dbReference>
<dbReference type="PRINTS" id="PR01374">
    <property type="entry name" value="TONBPROTEIN"/>
</dbReference>
<evidence type="ECO:0000256" key="10">
    <source>
        <dbReference type="RuleBase" id="RU362123"/>
    </source>
</evidence>
<dbReference type="GO" id="GO:0031992">
    <property type="term" value="F:energy transducer activity"/>
    <property type="evidence" value="ECO:0007669"/>
    <property type="project" value="InterPro"/>
</dbReference>
<dbReference type="PANTHER" id="PTHR33446:SF2">
    <property type="entry name" value="PROTEIN TONB"/>
    <property type="match status" value="1"/>
</dbReference>